<keyword evidence="3" id="KW-1185">Reference proteome</keyword>
<organism evidence="2 3">
    <name type="scientific">Fusarium pseudograminearum (strain CS3096)</name>
    <name type="common">Wheat and barley crown-rot fungus</name>
    <dbReference type="NCBI Taxonomy" id="1028729"/>
    <lineage>
        <taxon>Eukaryota</taxon>
        <taxon>Fungi</taxon>
        <taxon>Dikarya</taxon>
        <taxon>Ascomycota</taxon>
        <taxon>Pezizomycotina</taxon>
        <taxon>Sordariomycetes</taxon>
        <taxon>Hypocreomycetidae</taxon>
        <taxon>Hypocreales</taxon>
        <taxon>Nectriaceae</taxon>
        <taxon>Fusarium</taxon>
    </lineage>
</organism>
<dbReference type="EMBL" id="AFNW01000191">
    <property type="protein sequence ID" value="EKJ72670.1"/>
    <property type="molecule type" value="Genomic_DNA"/>
</dbReference>
<sequence>MFSPNVGHRITPKKRYELSSDTEEVQ</sequence>
<comment type="caution">
    <text evidence="2">The sequence shown here is derived from an EMBL/GenBank/DDBJ whole genome shotgun (WGS) entry which is preliminary data.</text>
</comment>
<evidence type="ECO:0000256" key="1">
    <source>
        <dbReference type="SAM" id="MobiDB-lite"/>
    </source>
</evidence>
<dbReference type="AlphaFoldDB" id="K3VZM7"/>
<dbReference type="RefSeq" id="XP_061844438.1">
    <property type="nucleotide sequence ID" value="XM_061988449.1"/>
</dbReference>
<protein>
    <submittedName>
        <fullName evidence="2">Uncharacterized protein</fullName>
    </submittedName>
</protein>
<dbReference type="HOGENOM" id="CLU_3417271_0_0_1"/>
<proteinExistence type="predicted"/>
<feature type="region of interest" description="Disordered" evidence="1">
    <location>
        <begin position="1"/>
        <end position="26"/>
    </location>
</feature>
<reference evidence="2 3" key="1">
    <citation type="journal article" date="2012" name="PLoS Pathog.">
        <title>Comparative pathogenomics reveals horizontally acquired novel virulence genes in fungi infecting cereal hosts.</title>
        <authorList>
            <person name="Gardiner D.M."/>
            <person name="McDonald M.C."/>
            <person name="Covarelli L."/>
            <person name="Solomon P.S."/>
            <person name="Rusu A.G."/>
            <person name="Marshall M."/>
            <person name="Kazan K."/>
            <person name="Chakraborty S."/>
            <person name="McDonald B.A."/>
            <person name="Manners J.M."/>
        </authorList>
    </citation>
    <scope>NUCLEOTIDE SEQUENCE [LARGE SCALE GENOMIC DNA]</scope>
    <source>
        <strain evidence="2 3">CS3096</strain>
    </source>
</reference>
<dbReference type="GeneID" id="20365925"/>
<accession>K3VZM7</accession>
<dbReference type="Proteomes" id="UP000007978">
    <property type="component" value="Chromosome 3"/>
</dbReference>
<evidence type="ECO:0000313" key="3">
    <source>
        <dbReference type="Proteomes" id="UP000007978"/>
    </source>
</evidence>
<evidence type="ECO:0000313" key="2">
    <source>
        <dbReference type="EMBL" id="EKJ72670.1"/>
    </source>
</evidence>
<gene>
    <name evidence="2" type="ORF">FPSE_07307</name>
</gene>
<name>K3VZM7_FUSPC</name>